<proteinExistence type="inferred from homology"/>
<dbReference type="SMART" id="SM00219">
    <property type="entry name" value="TyrKc"/>
    <property type="match status" value="1"/>
</dbReference>
<keyword evidence="10 16" id="KW-0067">ATP-binding</keyword>
<dbReference type="PROSITE" id="PS50011">
    <property type="entry name" value="PROTEIN_KINASE_DOM"/>
    <property type="match status" value="1"/>
</dbReference>
<evidence type="ECO:0000256" key="7">
    <source>
        <dbReference type="ARBA" id="ARBA00022771"/>
    </source>
</evidence>
<dbReference type="FunFam" id="1.10.510.10:FF:000052">
    <property type="entry name" value="Tyrosine-protein kinase"/>
    <property type="match status" value="1"/>
</dbReference>
<dbReference type="InterPro" id="IPR000980">
    <property type="entry name" value="SH2"/>
</dbReference>
<dbReference type="GO" id="GO:0050852">
    <property type="term" value="P:T cell receptor signaling pathway"/>
    <property type="evidence" value="ECO:0000318"/>
    <property type="project" value="GO_Central"/>
</dbReference>
<dbReference type="InterPro" id="IPR020635">
    <property type="entry name" value="Tyr_kinase_cat_dom"/>
</dbReference>
<evidence type="ECO:0000259" key="20">
    <source>
        <dbReference type="PROSITE" id="PS50011"/>
    </source>
</evidence>
<keyword evidence="7 15" id="KW-0863">Zinc-finger</keyword>
<dbReference type="GO" id="GO:0035556">
    <property type="term" value="P:intracellular signal transduction"/>
    <property type="evidence" value="ECO:0007669"/>
    <property type="project" value="InterPro"/>
</dbReference>
<evidence type="ECO:0000256" key="2">
    <source>
        <dbReference type="ARBA" id="ARBA00022553"/>
    </source>
</evidence>
<dbReference type="GeneTree" id="ENSGT00940000158850"/>
<dbReference type="SUPFAM" id="SSF50729">
    <property type="entry name" value="PH domain-like"/>
    <property type="match status" value="1"/>
</dbReference>
<dbReference type="PRINTS" id="PR00109">
    <property type="entry name" value="TYRKINASE"/>
</dbReference>
<keyword evidence="8 17" id="KW-0418">Kinase</keyword>
<evidence type="ECO:0000259" key="19">
    <source>
        <dbReference type="PROSITE" id="PS50003"/>
    </source>
</evidence>
<dbReference type="PROSITE" id="PS50003">
    <property type="entry name" value="PH_DOMAIN"/>
    <property type="match status" value="1"/>
</dbReference>
<dbReference type="EMBL" id="AHAT01027704">
    <property type="status" value="NOT_ANNOTATED_CDS"/>
    <property type="molecule type" value="Genomic_DNA"/>
</dbReference>
<evidence type="ECO:0000256" key="16">
    <source>
        <dbReference type="PROSITE-ProRule" id="PRU10141"/>
    </source>
</evidence>
<evidence type="ECO:0000256" key="14">
    <source>
        <dbReference type="PROSITE-ProRule" id="PRU00191"/>
    </source>
</evidence>
<evidence type="ECO:0000256" key="10">
    <source>
        <dbReference type="ARBA" id="ARBA00022840"/>
    </source>
</evidence>
<dbReference type="PROSITE" id="PS00109">
    <property type="entry name" value="PROTEIN_KINASE_TYR"/>
    <property type="match status" value="1"/>
</dbReference>
<evidence type="ECO:0000256" key="6">
    <source>
        <dbReference type="ARBA" id="ARBA00022741"/>
    </source>
</evidence>
<dbReference type="InterPro" id="IPR036860">
    <property type="entry name" value="SH2_dom_sf"/>
</dbReference>
<evidence type="ECO:0000256" key="12">
    <source>
        <dbReference type="ARBA" id="ARBA00023137"/>
    </source>
</evidence>
<evidence type="ECO:0000256" key="1">
    <source>
        <dbReference type="ARBA" id="ARBA00001947"/>
    </source>
</evidence>
<dbReference type="SUPFAM" id="SSF55550">
    <property type="entry name" value="SH2 domain"/>
    <property type="match status" value="1"/>
</dbReference>
<evidence type="ECO:0000256" key="3">
    <source>
        <dbReference type="ARBA" id="ARBA00022679"/>
    </source>
</evidence>
<feature type="domain" description="SH2" evidence="18">
    <location>
        <begin position="266"/>
        <end position="367"/>
    </location>
</feature>
<dbReference type="GO" id="GO:0008270">
    <property type="term" value="F:zinc ion binding"/>
    <property type="evidence" value="ECO:0007669"/>
    <property type="project" value="UniProtKB-KW"/>
</dbReference>
<name>W5MUH6_LEPOC</name>
<dbReference type="SUPFAM" id="SSF56112">
    <property type="entry name" value="Protein kinase-like (PK-like)"/>
    <property type="match status" value="1"/>
</dbReference>
<dbReference type="InterPro" id="IPR008266">
    <property type="entry name" value="Tyr_kinase_AS"/>
</dbReference>
<evidence type="ECO:0000256" key="4">
    <source>
        <dbReference type="ARBA" id="ARBA00022707"/>
    </source>
</evidence>
<dbReference type="Pfam" id="PF07714">
    <property type="entry name" value="PK_Tyr_Ser-Thr"/>
    <property type="match status" value="1"/>
</dbReference>
<keyword evidence="9" id="KW-0862">Zinc</keyword>
<protein>
    <recommendedName>
        <fullName evidence="17">Tyrosine-protein kinase</fullName>
        <ecNumber evidence="17">2.7.10.2</ecNumber>
    </recommendedName>
</protein>
<dbReference type="InterPro" id="IPR000719">
    <property type="entry name" value="Prot_kinase_dom"/>
</dbReference>
<dbReference type="InterPro" id="IPR001562">
    <property type="entry name" value="Znf_Btk_motif"/>
</dbReference>
<dbReference type="PRINTS" id="PR00401">
    <property type="entry name" value="SH2DOMAIN"/>
</dbReference>
<feature type="domain" description="Protein kinase" evidence="20">
    <location>
        <begin position="392"/>
        <end position="645"/>
    </location>
</feature>
<dbReference type="EC" id="2.7.10.2" evidence="17"/>
<dbReference type="InterPro" id="IPR001849">
    <property type="entry name" value="PH_domain"/>
</dbReference>
<dbReference type="PROSITE" id="PS51113">
    <property type="entry name" value="ZF_BTK"/>
    <property type="match status" value="1"/>
</dbReference>
<dbReference type="Gene3D" id="2.30.29.30">
    <property type="entry name" value="Pleckstrin-homology domain (PH domain)/Phosphotyrosine-binding domain (PTB)"/>
    <property type="match status" value="1"/>
</dbReference>
<dbReference type="PANTHER" id="PTHR24418">
    <property type="entry name" value="TYROSINE-PROTEIN KINASE"/>
    <property type="match status" value="1"/>
</dbReference>
<keyword evidence="11 14" id="KW-0727">SH2 domain</keyword>
<dbReference type="GO" id="GO:0005886">
    <property type="term" value="C:plasma membrane"/>
    <property type="evidence" value="ECO:0000318"/>
    <property type="project" value="GO_Central"/>
</dbReference>
<evidence type="ECO:0000256" key="17">
    <source>
        <dbReference type="RuleBase" id="RU362096"/>
    </source>
</evidence>
<dbReference type="SMART" id="SM00107">
    <property type="entry name" value="BTK"/>
    <property type="match status" value="1"/>
</dbReference>
<dbReference type="InterPro" id="IPR011993">
    <property type="entry name" value="PH-like_dom_sf"/>
</dbReference>
<keyword evidence="5" id="KW-0479">Metal-binding</keyword>
<comment type="cofactor">
    <cofactor evidence="1">
        <name>Zn(2+)</name>
        <dbReference type="ChEBI" id="CHEBI:29105"/>
    </cofactor>
</comment>
<keyword evidence="3 17" id="KW-0808">Transferase</keyword>
<evidence type="ECO:0000256" key="8">
    <source>
        <dbReference type="ARBA" id="ARBA00022777"/>
    </source>
</evidence>
<dbReference type="GO" id="GO:0005829">
    <property type="term" value="C:cytosol"/>
    <property type="evidence" value="ECO:0007669"/>
    <property type="project" value="UniProtKB-ARBA"/>
</dbReference>
<evidence type="ECO:0000259" key="18">
    <source>
        <dbReference type="PROSITE" id="PS50001"/>
    </source>
</evidence>
<comment type="similarity">
    <text evidence="17">Belongs to the protein kinase superfamily. Tyr protein kinase family.</text>
</comment>
<dbReference type="Gene3D" id="1.10.510.10">
    <property type="entry name" value="Transferase(Phosphotransferase) domain 1"/>
    <property type="match status" value="1"/>
</dbReference>
<dbReference type="CDD" id="cd01238">
    <property type="entry name" value="PH_Btk"/>
    <property type="match status" value="1"/>
</dbReference>
<dbReference type="PRINTS" id="PR00402">
    <property type="entry name" value="TECBTKDOMAIN"/>
</dbReference>
<feature type="domain" description="PH" evidence="19">
    <location>
        <begin position="8"/>
        <end position="115"/>
    </location>
</feature>
<dbReference type="GO" id="GO:0004715">
    <property type="term" value="F:non-membrane spanning protein tyrosine kinase activity"/>
    <property type="evidence" value="ECO:0000318"/>
    <property type="project" value="GO_Central"/>
</dbReference>
<accession>W5MUH6</accession>
<evidence type="ECO:0000256" key="13">
    <source>
        <dbReference type="ARBA" id="ARBA00051245"/>
    </source>
</evidence>
<dbReference type="Bgee" id="ENSLOCG00000009833">
    <property type="expression patterns" value="Expressed in bone element and 11 other cell types or tissues"/>
</dbReference>
<evidence type="ECO:0000256" key="15">
    <source>
        <dbReference type="PROSITE-ProRule" id="PRU00432"/>
    </source>
</evidence>
<dbReference type="Pfam" id="PF00779">
    <property type="entry name" value="BTK"/>
    <property type="match status" value="1"/>
</dbReference>
<dbReference type="Proteomes" id="UP000018468">
    <property type="component" value="Linkage group LG6"/>
</dbReference>
<dbReference type="Pfam" id="PF00017">
    <property type="entry name" value="SH2"/>
    <property type="match status" value="1"/>
</dbReference>
<dbReference type="InterPro" id="IPR050198">
    <property type="entry name" value="Non-receptor_tyrosine_kinases"/>
</dbReference>
<evidence type="ECO:0000313" key="22">
    <source>
        <dbReference type="Proteomes" id="UP000018468"/>
    </source>
</evidence>
<dbReference type="GO" id="GO:0002250">
    <property type="term" value="P:adaptive immune response"/>
    <property type="evidence" value="ECO:0000318"/>
    <property type="project" value="GO_Central"/>
</dbReference>
<evidence type="ECO:0000256" key="11">
    <source>
        <dbReference type="ARBA" id="ARBA00022999"/>
    </source>
</evidence>
<dbReference type="GO" id="GO:0005524">
    <property type="term" value="F:ATP binding"/>
    <property type="evidence" value="ECO:0007669"/>
    <property type="project" value="UniProtKB-UniRule"/>
</dbReference>
<keyword evidence="12 17" id="KW-0829">Tyrosine-protein kinase</keyword>
<evidence type="ECO:0000313" key="21">
    <source>
        <dbReference type="Ensembl" id="ENSLOCP00000012035.1"/>
    </source>
</evidence>
<dbReference type="PROSITE" id="PS00107">
    <property type="entry name" value="PROTEIN_KINASE_ATP"/>
    <property type="match status" value="1"/>
</dbReference>
<dbReference type="STRING" id="7918.ENSLOCP00000012035"/>
<dbReference type="GO" id="GO:0001865">
    <property type="term" value="P:NK T cell differentiation"/>
    <property type="evidence" value="ECO:0000318"/>
    <property type="project" value="GO_Central"/>
</dbReference>
<organism evidence="21 22">
    <name type="scientific">Lepisosteus oculatus</name>
    <name type="common">Spotted gar</name>
    <dbReference type="NCBI Taxonomy" id="7918"/>
    <lineage>
        <taxon>Eukaryota</taxon>
        <taxon>Metazoa</taxon>
        <taxon>Chordata</taxon>
        <taxon>Craniata</taxon>
        <taxon>Vertebrata</taxon>
        <taxon>Euteleostomi</taxon>
        <taxon>Actinopterygii</taxon>
        <taxon>Neopterygii</taxon>
        <taxon>Holostei</taxon>
        <taxon>Semionotiformes</taxon>
        <taxon>Lepisosteidae</taxon>
        <taxon>Lepisosteus</taxon>
    </lineage>
</organism>
<feature type="binding site" evidence="16">
    <location>
        <position position="422"/>
    </location>
    <ligand>
        <name>ATP</name>
        <dbReference type="ChEBI" id="CHEBI:30616"/>
    </ligand>
</feature>
<dbReference type="Pfam" id="PF00169">
    <property type="entry name" value="PH"/>
    <property type="match status" value="1"/>
</dbReference>
<evidence type="ECO:0000256" key="9">
    <source>
        <dbReference type="ARBA" id="ARBA00022833"/>
    </source>
</evidence>
<dbReference type="PROSITE" id="PS50001">
    <property type="entry name" value="SH2"/>
    <property type="match status" value="1"/>
</dbReference>
<dbReference type="InParanoid" id="W5MUH6"/>
<keyword evidence="22" id="KW-1185">Reference proteome</keyword>
<reference evidence="21" key="3">
    <citation type="submission" date="2025-09" db="UniProtKB">
        <authorList>
            <consortium name="Ensembl"/>
        </authorList>
    </citation>
    <scope>IDENTIFICATION</scope>
</reference>
<keyword evidence="6 16" id="KW-0547">Nucleotide-binding</keyword>
<dbReference type="InterPro" id="IPR001245">
    <property type="entry name" value="Ser-Thr/Tyr_kinase_cat_dom"/>
</dbReference>
<keyword evidence="4" id="KW-0449">Lipoprotein</keyword>
<dbReference type="GO" id="GO:0050853">
    <property type="term" value="P:B cell receptor signaling pathway"/>
    <property type="evidence" value="ECO:0000318"/>
    <property type="project" value="GO_Central"/>
</dbReference>
<keyword evidence="2" id="KW-0597">Phosphoprotein</keyword>
<dbReference type="AlphaFoldDB" id="W5MUH6"/>
<comment type="catalytic activity">
    <reaction evidence="13 17">
        <text>L-tyrosyl-[protein] + ATP = O-phospho-L-tyrosyl-[protein] + ADP + H(+)</text>
        <dbReference type="Rhea" id="RHEA:10596"/>
        <dbReference type="Rhea" id="RHEA-COMP:10136"/>
        <dbReference type="Rhea" id="RHEA-COMP:20101"/>
        <dbReference type="ChEBI" id="CHEBI:15378"/>
        <dbReference type="ChEBI" id="CHEBI:30616"/>
        <dbReference type="ChEBI" id="CHEBI:46858"/>
        <dbReference type="ChEBI" id="CHEBI:61978"/>
        <dbReference type="ChEBI" id="CHEBI:456216"/>
        <dbReference type="EC" id="2.7.10.2"/>
    </reaction>
</comment>
<dbReference type="Gene3D" id="3.30.505.10">
    <property type="entry name" value="SH2 domain"/>
    <property type="match status" value="1"/>
</dbReference>
<reference evidence="22" key="1">
    <citation type="submission" date="2011-12" db="EMBL/GenBank/DDBJ databases">
        <title>The Draft Genome of Lepisosteus oculatus.</title>
        <authorList>
            <consortium name="The Broad Institute Genome Assembly &amp; Analysis Group"/>
            <consortium name="Computational R&amp;D Group"/>
            <consortium name="and Sequencing Platform"/>
            <person name="Di Palma F."/>
            <person name="Alfoldi J."/>
            <person name="Johnson J."/>
            <person name="Berlin A."/>
            <person name="Gnerre S."/>
            <person name="Jaffe D."/>
            <person name="MacCallum I."/>
            <person name="Young S."/>
            <person name="Walker B.J."/>
            <person name="Lander E.S."/>
            <person name="Lindblad-Toh K."/>
        </authorList>
    </citation>
    <scope>NUCLEOTIDE SEQUENCE [LARGE SCALE GENOMIC DNA]</scope>
</reference>
<dbReference type="SMART" id="SM00233">
    <property type="entry name" value="PH"/>
    <property type="match status" value="1"/>
</dbReference>
<reference evidence="21" key="2">
    <citation type="submission" date="2025-08" db="UniProtKB">
        <authorList>
            <consortium name="Ensembl"/>
        </authorList>
    </citation>
    <scope>IDENTIFICATION</scope>
</reference>
<keyword evidence="4" id="KW-0519">Myristate</keyword>
<dbReference type="InterPro" id="IPR011009">
    <property type="entry name" value="Kinase-like_dom_sf"/>
</dbReference>
<dbReference type="SMART" id="SM00252">
    <property type="entry name" value="SH2"/>
    <property type="match status" value="1"/>
</dbReference>
<dbReference type="eggNOG" id="KOG0197">
    <property type="taxonomic scope" value="Eukaryota"/>
</dbReference>
<evidence type="ECO:0000256" key="5">
    <source>
        <dbReference type="ARBA" id="ARBA00022723"/>
    </source>
</evidence>
<dbReference type="Ensembl" id="ENSLOCT00000012056.1">
    <property type="protein sequence ID" value="ENSLOCP00000012035.1"/>
    <property type="gene ID" value="ENSLOCG00000009833.1"/>
</dbReference>
<dbReference type="InterPro" id="IPR017441">
    <property type="entry name" value="Protein_kinase_ATP_BS"/>
</dbReference>
<sequence>IFFRMNRQIILEEFLFKKSQQKRRTSPCNYKQRYFVLSKDELAYFEHRPGKKPTLKGSIELSRIKCVEIVRSGCSIPCSFKYPFQVVHDNYCLYVFAPDKESRHRWVSALKEETKNNVLAHKYHPNFWVDGKWICCSQADKLATGCVEYDPTTPSFLSGVLEKMLCIVFRKAFLLKKKNAQRQVKMGKKSSTSLFPKHSHFFNKICSSQATTSNTRATNQSDPYWWIVQDTKGEYNICVFVNGVSCLCPFGFRITLNQGLVFCYRWYNKDITRTRAEQLLFKEDKEGAFMVRDSRHAGVYTVSVLTKALGSNGENNPRVKHYQIRETTTGETKYYLAEKYLFSSIPELIYYHQHNAAGLITRLRHPVSTRRERAPRPAGFPADILEIEPSEVSFVEEVGSGQFGVVQLGYWHSNDNLKVAIKMVREGAMSEEEFKEEAKVMAKMSHPKLVQLYGLVTQTAPMCLVFEFMEYGCLSDYLRNQRGSFSQDTLLGMCLDVCDGMAYLESANFIHRDLAARNCLVGENQVVKVSDFGMARFVLDDQYTSSYGSKFPVKWSAPEVIQYCKFSSKSDVWSFGVLMWEVYSEGKMPYENQSNGEVVASISSGLRLLKPRLASEDIYQLMEWSWKEKPEDRPSFKLLISEIKLLEAQMKW</sequence>
<dbReference type="FunFam" id="3.30.505.10:FF:000061">
    <property type="entry name" value="Tyrosine-protein kinase"/>
    <property type="match status" value="1"/>
</dbReference>
<dbReference type="FunFam" id="2.30.29.30:FF:000244">
    <property type="entry name" value="Tyrosine-protein kinase"/>
    <property type="match status" value="1"/>
</dbReference>